<feature type="chain" id="PRO_5012466785" description="Ferrochelatase" evidence="2">
    <location>
        <begin position="23"/>
        <end position="66"/>
    </location>
</feature>
<accession>A0A238LFC2</accession>
<keyword evidence="1" id="KW-0472">Membrane</keyword>
<name>A0A238LFC2_9RHOB</name>
<feature type="signal peptide" evidence="2">
    <location>
        <begin position="1"/>
        <end position="22"/>
    </location>
</feature>
<evidence type="ECO:0000256" key="1">
    <source>
        <dbReference type="SAM" id="Phobius"/>
    </source>
</evidence>
<reference evidence="3 4" key="1">
    <citation type="submission" date="2017-05" db="EMBL/GenBank/DDBJ databases">
        <authorList>
            <person name="Song R."/>
            <person name="Chenine A.L."/>
            <person name="Ruprecht R.M."/>
        </authorList>
    </citation>
    <scope>NUCLEOTIDE SEQUENCE [LARGE SCALE GENOMIC DNA]</scope>
    <source>
        <strain evidence="3 4">CECT 8899</strain>
    </source>
</reference>
<evidence type="ECO:0008006" key="5">
    <source>
        <dbReference type="Google" id="ProtNLM"/>
    </source>
</evidence>
<organism evidence="3 4">
    <name type="scientific">Flavimaricola marinus</name>
    <dbReference type="NCBI Taxonomy" id="1819565"/>
    <lineage>
        <taxon>Bacteria</taxon>
        <taxon>Pseudomonadati</taxon>
        <taxon>Pseudomonadota</taxon>
        <taxon>Alphaproteobacteria</taxon>
        <taxon>Rhodobacterales</taxon>
        <taxon>Paracoccaceae</taxon>
        <taxon>Flavimaricola</taxon>
    </lineage>
</organism>
<dbReference type="EMBL" id="FXZK01000004">
    <property type="protein sequence ID" value="SMY08331.1"/>
    <property type="molecule type" value="Genomic_DNA"/>
</dbReference>
<protein>
    <recommendedName>
        <fullName evidence="5">Ferrochelatase</fullName>
    </recommendedName>
</protein>
<proteinExistence type="predicted"/>
<keyword evidence="4" id="KW-1185">Reference proteome</keyword>
<evidence type="ECO:0000313" key="3">
    <source>
        <dbReference type="EMBL" id="SMY08331.1"/>
    </source>
</evidence>
<gene>
    <name evidence="3" type="ORF">LOM8899_02482</name>
</gene>
<sequence>MRLTKTLIAAAIATTVAGSAMAGGFAMEIVEPPVVMIEEASGSSWGWVVPVVALAALAALALSEED</sequence>
<evidence type="ECO:0000313" key="4">
    <source>
        <dbReference type="Proteomes" id="UP000201613"/>
    </source>
</evidence>
<keyword evidence="1" id="KW-0812">Transmembrane</keyword>
<keyword evidence="1" id="KW-1133">Transmembrane helix</keyword>
<keyword evidence="2" id="KW-0732">Signal</keyword>
<dbReference type="RefSeq" id="WP_093992520.1">
    <property type="nucleotide sequence ID" value="NZ_FXZK01000004.1"/>
</dbReference>
<dbReference type="Proteomes" id="UP000201613">
    <property type="component" value="Unassembled WGS sequence"/>
</dbReference>
<dbReference type="AlphaFoldDB" id="A0A238LFC2"/>
<evidence type="ECO:0000256" key="2">
    <source>
        <dbReference type="SAM" id="SignalP"/>
    </source>
</evidence>
<feature type="transmembrane region" description="Helical" evidence="1">
    <location>
        <begin position="46"/>
        <end position="63"/>
    </location>
</feature>